<keyword evidence="6" id="KW-1185">Reference proteome</keyword>
<comment type="caution">
    <text evidence="5">The sequence shown here is derived from an EMBL/GenBank/DDBJ whole genome shotgun (WGS) entry which is preliminary data.</text>
</comment>
<dbReference type="InterPro" id="IPR036188">
    <property type="entry name" value="FAD/NAD-bd_sf"/>
</dbReference>
<accession>A0ABS4D4Q4</accession>
<gene>
    <name evidence="5" type="primary">glpB</name>
    <name evidence="5" type="ORF">EYB53_001690</name>
</gene>
<keyword evidence="2" id="KW-0288">FMN</keyword>
<keyword evidence="1" id="KW-0285">Flavoprotein</keyword>
<evidence type="ECO:0000256" key="3">
    <source>
        <dbReference type="ARBA" id="ARBA00023002"/>
    </source>
</evidence>
<dbReference type="InterPro" id="IPR009158">
    <property type="entry name" value="G3P_DH_GlpB_su"/>
</dbReference>
<dbReference type="Pfam" id="PF00890">
    <property type="entry name" value="FAD_binding_2"/>
    <property type="match status" value="1"/>
</dbReference>
<evidence type="ECO:0000256" key="1">
    <source>
        <dbReference type="ARBA" id="ARBA00022630"/>
    </source>
</evidence>
<name>A0ABS4D4Q4_9CHLR</name>
<dbReference type="NCBIfam" id="NF003726">
    <property type="entry name" value="PRK05329.2-5"/>
    <property type="match status" value="1"/>
</dbReference>
<dbReference type="GO" id="GO:0004368">
    <property type="term" value="F:glycerol-3-phosphate dehydrogenase (quinone) activity"/>
    <property type="evidence" value="ECO:0007669"/>
    <property type="project" value="UniProtKB-EC"/>
</dbReference>
<protein>
    <submittedName>
        <fullName evidence="5">Glycerol-3-phosphate dehydrogenase subunit GlpB</fullName>
        <ecNumber evidence="5">1.1.5.3</ecNumber>
    </submittedName>
</protein>
<evidence type="ECO:0000313" key="6">
    <source>
        <dbReference type="Proteomes" id="UP001193081"/>
    </source>
</evidence>
<dbReference type="Proteomes" id="UP001193081">
    <property type="component" value="Unassembled WGS sequence"/>
</dbReference>
<dbReference type="EMBL" id="SIJK02000002">
    <property type="protein sequence ID" value="MBP1464409.1"/>
    <property type="molecule type" value="Genomic_DNA"/>
</dbReference>
<evidence type="ECO:0000256" key="2">
    <source>
        <dbReference type="ARBA" id="ARBA00022643"/>
    </source>
</evidence>
<dbReference type="SUPFAM" id="SSF51905">
    <property type="entry name" value="FAD/NAD(P)-binding domain"/>
    <property type="match status" value="1"/>
</dbReference>
<dbReference type="Gene3D" id="3.50.50.60">
    <property type="entry name" value="FAD/NAD(P)-binding domain"/>
    <property type="match status" value="1"/>
</dbReference>
<dbReference type="RefSeq" id="WP_135476087.1">
    <property type="nucleotide sequence ID" value="NZ_SIJK02000002.1"/>
</dbReference>
<dbReference type="EC" id="1.1.5.3" evidence="5"/>
<evidence type="ECO:0000313" key="5">
    <source>
        <dbReference type="EMBL" id="MBP1464409.1"/>
    </source>
</evidence>
<proteinExistence type="predicted"/>
<feature type="domain" description="FAD-dependent oxidoreductase 2 FAD-binding" evidence="4">
    <location>
        <begin position="5"/>
        <end position="377"/>
    </location>
</feature>
<organism evidence="5 6">
    <name type="scientific">Candidatus Chloroploca mongolica</name>
    <dbReference type="NCBI Taxonomy" id="2528176"/>
    <lineage>
        <taxon>Bacteria</taxon>
        <taxon>Bacillati</taxon>
        <taxon>Chloroflexota</taxon>
        <taxon>Chloroflexia</taxon>
        <taxon>Chloroflexales</taxon>
        <taxon>Chloroflexineae</taxon>
        <taxon>Oscillochloridaceae</taxon>
        <taxon>Candidatus Chloroploca</taxon>
    </lineage>
</organism>
<reference evidence="5 6" key="1">
    <citation type="submission" date="2021-03" db="EMBL/GenBank/DDBJ databases">
        <authorList>
            <person name="Grouzdev D.S."/>
        </authorList>
    </citation>
    <scope>NUCLEOTIDE SEQUENCE [LARGE SCALE GENOMIC DNA]</scope>
    <source>
        <strain evidence="5 6">M50-1</strain>
    </source>
</reference>
<keyword evidence="3 5" id="KW-0560">Oxidoreductase</keyword>
<sequence length="413" mass="43619">MNYETIVIGAGLAGMLAALVRAERGERVMMLAKGHGSTHWAAGCLDLLADADDPLGAINQLVQARPAHPYALAGVAALEQALARVRGVAEAAGYPLVGNAGRNLLMPTALGALRPTAFVPATMVNGEARQLGDGRPILIAGLHELRDFFPPLIAANLRAQGYAAEGVYLELPPVERSHDFNPVVMARLFERPAFRAEIGRQLATLVRKGGYARVGLPAVLGLYNAVEVVRELQALTGALIFEIPTLPTSVPGMRLFHAFEQALTKAGARIQIGGWVLRGEGSGSHLHAVFSEAASREQRHMARRWVLATGGIMGGGLRAEHTGVISETALGLPVRTPSGRSDWFQARFLDEAGHPVFRAGIAVDAQLRPLDAADQIVYTNVAVVGSALADCDPIREGCLEGIALATGFAAGQL</sequence>
<evidence type="ECO:0000259" key="4">
    <source>
        <dbReference type="Pfam" id="PF00890"/>
    </source>
</evidence>
<dbReference type="PIRSF" id="PIRSF000141">
    <property type="entry name" value="Anaerobic_G3P_dh"/>
    <property type="match status" value="1"/>
</dbReference>
<dbReference type="NCBIfam" id="TIGR03378">
    <property type="entry name" value="glycerol3P_GlpB"/>
    <property type="match status" value="1"/>
</dbReference>
<dbReference type="InterPro" id="IPR003953">
    <property type="entry name" value="FAD-dep_OxRdtase_2_FAD-bd"/>
</dbReference>